<organism evidence="12 13">
    <name type="scientific">Cronartium quercuum f. sp. fusiforme G11</name>
    <dbReference type="NCBI Taxonomy" id="708437"/>
    <lineage>
        <taxon>Eukaryota</taxon>
        <taxon>Fungi</taxon>
        <taxon>Dikarya</taxon>
        <taxon>Basidiomycota</taxon>
        <taxon>Pucciniomycotina</taxon>
        <taxon>Pucciniomycetes</taxon>
        <taxon>Pucciniales</taxon>
        <taxon>Coleosporiaceae</taxon>
        <taxon>Cronartium</taxon>
    </lineage>
</organism>
<feature type="domain" description="Protein kinase" evidence="10">
    <location>
        <begin position="472"/>
        <end position="731"/>
    </location>
</feature>
<evidence type="ECO:0000313" key="13">
    <source>
        <dbReference type="Proteomes" id="UP000886653"/>
    </source>
</evidence>
<evidence type="ECO:0000313" key="12">
    <source>
        <dbReference type="EMBL" id="KAG0145388.1"/>
    </source>
</evidence>
<dbReference type="Pfam" id="PF00433">
    <property type="entry name" value="Pkinase_C"/>
    <property type="match status" value="1"/>
</dbReference>
<feature type="domain" description="AGC-kinase C-terminal" evidence="11">
    <location>
        <begin position="732"/>
        <end position="827"/>
    </location>
</feature>
<dbReference type="PROSITE" id="PS00107">
    <property type="entry name" value="PROTEIN_KINASE_ATP"/>
    <property type="match status" value="1"/>
</dbReference>
<dbReference type="PROSITE" id="PS51285">
    <property type="entry name" value="AGC_KINASE_CTER"/>
    <property type="match status" value="1"/>
</dbReference>
<sequence length="838" mass="94029">MTSSSSSLLNIWARGTPTDQLTPKASARAGTSTETDPFDNLNSIHSPNSISPIKSNSVQSKHKSTSDDTLSSGLQTPMPNSPQPNQQYFNHQHSSTSQGLAATALKAITHQNPNKSSSNEFSFTTNPLNHAKNVLSGTRHQSNLTSSSHKEQTTSTTSNQTNLNLFTLDDPITASGSRTPIMIDNRKLIDDITNAGNGHDNLFTSTLTDSPTDDHTTHSITQPPKGLLSVKIISARALSCTSSHSRPYVVATFDNNEFVSREPIAEEEDEIRGITTNKSNLDSHHHHHHNKSIDIGTLDSPKTLSNVDSTISTDGKGPPTYDENHLHNEGGQKEKEKVGKILSNGNGMFCLSGQNPIWKQELDFDVAQHEHLNASHRTLHVSVYDRSIGDNNQTNLEDDQQSQQQVAGIEGVELFIGETEIEINFEQLAKNSGWYDQWYQLGTTSSSQTGEIRIQLRYKEIKTKKSLSVSDFEFLKMIGKGTFGRVFQVRKKDTKRIYAMKVLSKKEVIDKKEVQHTLGERNILQQSNSCPFLLGLKFSFQSLSELFLVMDYKSGGELFHHLQKEGRFTEERARFYTAEIVLALEHLHTYNIVYRDLKPENILLDATGHIVLCDFGLSKPNLSSDELTTTFCGTTEYLAPEVLLDDHGYSKLVDFWSLGVLLFEMCCGWSPFYAEDNQQMYKNICFGKIKFPRGVIGDDGKQFVKGLLNRNPKHRLGSQNDTEDLKSHPFFKSIDWLLLLNRQIVPTFKPFIDSDESVVNFDPEFTKVDINLELLKFDESDRSADWVAQAVAIKPIELNSRRHIDDNMQDHFRGFSYHGESEMVAAAQSKFGMSSIRD</sequence>
<keyword evidence="6 7" id="KW-0067">ATP-binding</keyword>
<dbReference type="PROSITE" id="PS50011">
    <property type="entry name" value="PROTEIN_KINASE_DOM"/>
    <property type="match status" value="1"/>
</dbReference>
<keyword evidence="1" id="KW-0723">Serine/threonine-protein kinase</keyword>
<feature type="binding site" evidence="7">
    <location>
        <position position="501"/>
    </location>
    <ligand>
        <name>ATP</name>
        <dbReference type="ChEBI" id="CHEBI:30616"/>
    </ligand>
</feature>
<dbReference type="Gene3D" id="1.10.510.10">
    <property type="entry name" value="Transferase(Phosphotransferase) domain 1"/>
    <property type="match status" value="1"/>
</dbReference>
<evidence type="ECO:0000256" key="7">
    <source>
        <dbReference type="PROSITE-ProRule" id="PRU10141"/>
    </source>
</evidence>
<dbReference type="InterPro" id="IPR000008">
    <property type="entry name" value="C2_dom"/>
</dbReference>
<dbReference type="Pfam" id="PF00168">
    <property type="entry name" value="C2"/>
    <property type="match status" value="2"/>
</dbReference>
<dbReference type="InterPro" id="IPR000719">
    <property type="entry name" value="Prot_kinase_dom"/>
</dbReference>
<proteinExistence type="predicted"/>
<evidence type="ECO:0000259" key="10">
    <source>
        <dbReference type="PROSITE" id="PS50011"/>
    </source>
</evidence>
<evidence type="ECO:0000256" key="3">
    <source>
        <dbReference type="ARBA" id="ARBA00022679"/>
    </source>
</evidence>
<dbReference type="Gene3D" id="3.30.200.20">
    <property type="entry name" value="Phosphorylase Kinase, domain 1"/>
    <property type="match status" value="1"/>
</dbReference>
<dbReference type="Proteomes" id="UP000886653">
    <property type="component" value="Unassembled WGS sequence"/>
</dbReference>
<dbReference type="EMBL" id="MU167277">
    <property type="protein sequence ID" value="KAG0145388.1"/>
    <property type="molecule type" value="Genomic_DNA"/>
</dbReference>
<dbReference type="GO" id="GO:0005524">
    <property type="term" value="F:ATP binding"/>
    <property type="evidence" value="ECO:0007669"/>
    <property type="project" value="UniProtKB-UniRule"/>
</dbReference>
<evidence type="ECO:0000256" key="5">
    <source>
        <dbReference type="ARBA" id="ARBA00022777"/>
    </source>
</evidence>
<dbReference type="CDD" id="cd11651">
    <property type="entry name" value="YPK1_N_like"/>
    <property type="match status" value="1"/>
</dbReference>
<evidence type="ECO:0000259" key="9">
    <source>
        <dbReference type="PROSITE" id="PS50004"/>
    </source>
</evidence>
<feature type="compositionally biased region" description="Polar residues" evidence="8">
    <location>
        <begin position="17"/>
        <end position="35"/>
    </location>
</feature>
<feature type="compositionally biased region" description="Polar residues" evidence="8">
    <location>
        <begin position="67"/>
        <end position="99"/>
    </location>
</feature>
<feature type="compositionally biased region" description="Low complexity" evidence="8">
    <location>
        <begin position="42"/>
        <end position="57"/>
    </location>
</feature>
<dbReference type="SMART" id="SM00220">
    <property type="entry name" value="S_TKc"/>
    <property type="match status" value="1"/>
</dbReference>
<dbReference type="InterPro" id="IPR000961">
    <property type="entry name" value="AGC-kinase_C"/>
</dbReference>
<keyword evidence="2" id="KW-0597">Phosphoprotein</keyword>
<evidence type="ECO:0000256" key="1">
    <source>
        <dbReference type="ARBA" id="ARBA00022527"/>
    </source>
</evidence>
<evidence type="ECO:0000256" key="4">
    <source>
        <dbReference type="ARBA" id="ARBA00022741"/>
    </source>
</evidence>
<dbReference type="SMART" id="SM00133">
    <property type="entry name" value="S_TK_X"/>
    <property type="match status" value="1"/>
</dbReference>
<dbReference type="InterPro" id="IPR017441">
    <property type="entry name" value="Protein_kinase_ATP_BS"/>
</dbReference>
<evidence type="ECO:0000256" key="8">
    <source>
        <dbReference type="SAM" id="MobiDB-lite"/>
    </source>
</evidence>
<feature type="region of interest" description="Disordered" evidence="8">
    <location>
        <begin position="277"/>
        <end position="301"/>
    </location>
</feature>
<dbReference type="OrthoDB" id="63267at2759"/>
<dbReference type="InterPro" id="IPR035892">
    <property type="entry name" value="C2_domain_sf"/>
</dbReference>
<dbReference type="InterPro" id="IPR008271">
    <property type="entry name" value="Ser/Thr_kinase_AS"/>
</dbReference>
<keyword evidence="4 7" id="KW-0547">Nucleotide-binding</keyword>
<feature type="region of interest" description="Disordered" evidence="8">
    <location>
        <begin position="1"/>
        <end position="99"/>
    </location>
</feature>
<dbReference type="PROSITE" id="PS50004">
    <property type="entry name" value="C2"/>
    <property type="match status" value="1"/>
</dbReference>
<feature type="region of interest" description="Disordered" evidence="8">
    <location>
        <begin position="137"/>
        <end position="161"/>
    </location>
</feature>
<name>A0A9P6TC86_9BASI</name>
<dbReference type="SUPFAM" id="SSF56112">
    <property type="entry name" value="Protein kinase-like (PK-like)"/>
    <property type="match status" value="1"/>
</dbReference>
<dbReference type="Gene3D" id="2.60.40.150">
    <property type="entry name" value="C2 domain"/>
    <property type="match status" value="1"/>
</dbReference>
<feature type="domain" description="C2" evidence="9">
    <location>
        <begin position="209"/>
        <end position="439"/>
    </location>
</feature>
<evidence type="ECO:0000256" key="2">
    <source>
        <dbReference type="ARBA" id="ARBA00022553"/>
    </source>
</evidence>
<dbReference type="PANTHER" id="PTHR24351">
    <property type="entry name" value="RIBOSOMAL PROTEIN S6 KINASE"/>
    <property type="match status" value="1"/>
</dbReference>
<evidence type="ECO:0000259" key="11">
    <source>
        <dbReference type="PROSITE" id="PS51285"/>
    </source>
</evidence>
<dbReference type="InterPro" id="IPR017892">
    <property type="entry name" value="Pkinase_C"/>
</dbReference>
<evidence type="ECO:0000256" key="6">
    <source>
        <dbReference type="ARBA" id="ARBA00022840"/>
    </source>
</evidence>
<reference evidence="12" key="1">
    <citation type="submission" date="2013-11" db="EMBL/GenBank/DDBJ databases">
        <title>Genome sequence of the fusiform rust pathogen reveals effectors for host alternation and coevolution with pine.</title>
        <authorList>
            <consortium name="DOE Joint Genome Institute"/>
            <person name="Smith K."/>
            <person name="Pendleton A."/>
            <person name="Kubisiak T."/>
            <person name="Anderson C."/>
            <person name="Salamov A."/>
            <person name="Aerts A."/>
            <person name="Riley R."/>
            <person name="Clum A."/>
            <person name="Lindquist E."/>
            <person name="Ence D."/>
            <person name="Campbell M."/>
            <person name="Kronenberg Z."/>
            <person name="Feau N."/>
            <person name="Dhillon B."/>
            <person name="Hamelin R."/>
            <person name="Burleigh J."/>
            <person name="Smith J."/>
            <person name="Yandell M."/>
            <person name="Nelson C."/>
            <person name="Grigoriev I."/>
            <person name="Davis J."/>
        </authorList>
    </citation>
    <scope>NUCLEOTIDE SEQUENCE</scope>
    <source>
        <strain evidence="12">G11</strain>
    </source>
</reference>
<feature type="region of interest" description="Disordered" evidence="8">
    <location>
        <begin position="112"/>
        <end position="131"/>
    </location>
</feature>
<dbReference type="SMART" id="SM00239">
    <property type="entry name" value="C2"/>
    <property type="match status" value="1"/>
</dbReference>
<dbReference type="InterPro" id="IPR011009">
    <property type="entry name" value="Kinase-like_dom_sf"/>
</dbReference>
<accession>A0A9P6TC86</accession>
<dbReference type="FunFam" id="1.10.510.10:FF:000008">
    <property type="entry name" value="Non-specific serine/threonine protein kinase"/>
    <property type="match status" value="1"/>
</dbReference>
<dbReference type="GO" id="GO:0004674">
    <property type="term" value="F:protein serine/threonine kinase activity"/>
    <property type="evidence" value="ECO:0007669"/>
    <property type="project" value="UniProtKB-KW"/>
</dbReference>
<dbReference type="AlphaFoldDB" id="A0A9P6TC86"/>
<protein>
    <submittedName>
        <fullName evidence="12">Uncharacterized protein</fullName>
    </submittedName>
</protein>
<comment type="caution">
    <text evidence="12">The sequence shown here is derived from an EMBL/GenBank/DDBJ whole genome shotgun (WGS) entry which is preliminary data.</text>
</comment>
<feature type="compositionally biased region" description="Polar residues" evidence="8">
    <location>
        <begin position="112"/>
        <end position="128"/>
    </location>
</feature>
<keyword evidence="5" id="KW-0418">Kinase</keyword>
<keyword evidence="3" id="KW-0808">Transferase</keyword>
<dbReference type="PROSITE" id="PS00108">
    <property type="entry name" value="PROTEIN_KINASE_ST"/>
    <property type="match status" value="1"/>
</dbReference>
<keyword evidence="13" id="KW-1185">Reference proteome</keyword>
<gene>
    <name evidence="12" type="ORF">CROQUDRAFT_716113</name>
</gene>
<dbReference type="SUPFAM" id="SSF49562">
    <property type="entry name" value="C2 domain (Calcium/lipid-binding domain, CaLB)"/>
    <property type="match status" value="1"/>
</dbReference>
<feature type="compositionally biased region" description="Polar residues" evidence="8">
    <location>
        <begin position="137"/>
        <end position="147"/>
    </location>
</feature>
<dbReference type="Pfam" id="PF00069">
    <property type="entry name" value="Pkinase"/>
    <property type="match status" value="1"/>
</dbReference>
<dbReference type="FunFam" id="3.30.200.20:FF:000103">
    <property type="entry name" value="Protein kinase C"/>
    <property type="match status" value="1"/>
</dbReference>